<name>A0A2S8S3R8_9RHOB</name>
<keyword evidence="2" id="KW-1185">Reference proteome</keyword>
<gene>
    <name evidence="1" type="ORF">LX70_03411</name>
</gene>
<organism evidence="1 2">
    <name type="scientific">Albidovulum denitrificans</name>
    <dbReference type="NCBI Taxonomy" id="404881"/>
    <lineage>
        <taxon>Bacteria</taxon>
        <taxon>Pseudomonadati</taxon>
        <taxon>Pseudomonadota</taxon>
        <taxon>Alphaproteobacteria</taxon>
        <taxon>Rhodobacterales</taxon>
        <taxon>Paracoccaceae</taxon>
        <taxon>Albidovulum</taxon>
    </lineage>
</organism>
<reference evidence="1 2" key="1">
    <citation type="submission" date="2018-02" db="EMBL/GenBank/DDBJ databases">
        <title>Genomic Encyclopedia of Archaeal and Bacterial Type Strains, Phase II (KMG-II): from individual species to whole genera.</title>
        <authorList>
            <person name="Goeker M."/>
        </authorList>
    </citation>
    <scope>NUCLEOTIDE SEQUENCE [LARGE SCALE GENOMIC DNA]</scope>
    <source>
        <strain evidence="1 2">DSM 18921</strain>
    </source>
</reference>
<accession>A0A2S8S3R8</accession>
<dbReference type="Proteomes" id="UP000238338">
    <property type="component" value="Unassembled WGS sequence"/>
</dbReference>
<evidence type="ECO:0000313" key="2">
    <source>
        <dbReference type="Proteomes" id="UP000238338"/>
    </source>
</evidence>
<dbReference type="EMBL" id="PVEP01000009">
    <property type="protein sequence ID" value="PQV55450.1"/>
    <property type="molecule type" value="Genomic_DNA"/>
</dbReference>
<evidence type="ECO:0000313" key="1">
    <source>
        <dbReference type="EMBL" id="PQV55450.1"/>
    </source>
</evidence>
<dbReference type="RefSeq" id="WP_146111641.1">
    <property type="nucleotide sequence ID" value="NZ_PVEP01000009.1"/>
</dbReference>
<comment type="caution">
    <text evidence="1">The sequence shown here is derived from an EMBL/GenBank/DDBJ whole genome shotgun (WGS) entry which is preliminary data.</text>
</comment>
<protein>
    <submittedName>
        <fullName evidence="1">Uncharacterized protein</fullName>
    </submittedName>
</protein>
<proteinExistence type="predicted"/>
<dbReference type="OrthoDB" id="7765923at2"/>
<sequence length="164" mass="17367">MSDKTWPMTRVQLRGGEPRRIAVLDRSFRETSPGGFTGTALLPAVGTGWELVLTTGLGGQTVCFDVPTRAEVAAADKGPGLILAERDGGAVRLALVGPDGVPSRMTSVRLIFSAPQANWRRSAVVRTDADGRVTSLFRLPDTRPVIVTAVADGGRAFLPLALED</sequence>
<dbReference type="AlphaFoldDB" id="A0A2S8S3R8"/>